<dbReference type="Gene3D" id="1.20.1560.10">
    <property type="entry name" value="ABC transporter type 1, transmembrane domain"/>
    <property type="match status" value="2"/>
</dbReference>
<dbReference type="CDD" id="cd18606">
    <property type="entry name" value="ABC_6TM_YOR1_D2_like"/>
    <property type="match status" value="1"/>
</dbReference>
<dbReference type="InterPro" id="IPR036640">
    <property type="entry name" value="ABC1_TM_sf"/>
</dbReference>
<keyword evidence="6 9" id="KW-1133">Transmembrane helix</keyword>
<dbReference type="InterPro" id="IPR011527">
    <property type="entry name" value="ABC1_TM_dom"/>
</dbReference>
<feature type="domain" description="ABC transporter" evidence="10">
    <location>
        <begin position="465"/>
        <end position="699"/>
    </location>
</feature>
<dbReference type="GO" id="GO:0140359">
    <property type="term" value="F:ABC-type transporter activity"/>
    <property type="evidence" value="ECO:0007669"/>
    <property type="project" value="InterPro"/>
</dbReference>
<dbReference type="PROSITE" id="PS00211">
    <property type="entry name" value="ABC_TRANSPORTER_1"/>
    <property type="match status" value="2"/>
</dbReference>
<name>A0A9P9JN24_FUSSL</name>
<feature type="domain" description="ABC transporter" evidence="10">
    <location>
        <begin position="1076"/>
        <end position="1314"/>
    </location>
</feature>
<feature type="transmembrane region" description="Helical" evidence="9">
    <location>
        <begin position="986"/>
        <end position="1006"/>
    </location>
</feature>
<dbReference type="GO" id="GO:0016020">
    <property type="term" value="C:membrane"/>
    <property type="evidence" value="ECO:0007669"/>
    <property type="project" value="UniProtKB-SubCell"/>
</dbReference>
<feature type="transmembrane region" description="Helical" evidence="9">
    <location>
        <begin position="120"/>
        <end position="141"/>
    </location>
</feature>
<feature type="compositionally biased region" description="Basic residues" evidence="8">
    <location>
        <begin position="227"/>
        <end position="236"/>
    </location>
</feature>
<feature type="transmembrane region" description="Helical" evidence="9">
    <location>
        <begin position="898"/>
        <end position="914"/>
    </location>
</feature>
<dbReference type="EMBL" id="JAGTJS010000035">
    <property type="protein sequence ID" value="KAH7230788.1"/>
    <property type="molecule type" value="Genomic_DNA"/>
</dbReference>
<dbReference type="FunFam" id="1.20.1560.10:FF:000010">
    <property type="entry name" value="Multidrug resistance-associated ABC transporter"/>
    <property type="match status" value="1"/>
</dbReference>
<feature type="domain" description="ABC transmembrane type-1" evidence="11">
    <location>
        <begin position="115"/>
        <end position="434"/>
    </location>
</feature>
<dbReference type="FunFam" id="3.40.50.300:FF:000997">
    <property type="entry name" value="Multidrug resistance-associated protein 1"/>
    <property type="match status" value="1"/>
</dbReference>
<dbReference type="Pfam" id="PF00005">
    <property type="entry name" value="ABC_tran"/>
    <property type="match status" value="2"/>
</dbReference>
<evidence type="ECO:0000256" key="9">
    <source>
        <dbReference type="SAM" id="Phobius"/>
    </source>
</evidence>
<proteinExistence type="predicted"/>
<gene>
    <name evidence="12" type="ORF">B0J15DRAFT_198537</name>
</gene>
<feature type="transmembrane region" description="Helical" evidence="9">
    <location>
        <begin position="797"/>
        <end position="821"/>
    </location>
</feature>
<dbReference type="GO" id="GO:0005524">
    <property type="term" value="F:ATP binding"/>
    <property type="evidence" value="ECO:0007669"/>
    <property type="project" value="UniProtKB-KW"/>
</dbReference>
<feature type="domain" description="ABC transmembrane type-1" evidence="11">
    <location>
        <begin position="764"/>
        <end position="1037"/>
    </location>
</feature>
<feature type="transmembrane region" description="Helical" evidence="9">
    <location>
        <begin position="874"/>
        <end position="892"/>
    </location>
</feature>
<accession>A0A9P9JN24</accession>
<feature type="transmembrane region" description="Helical" evidence="9">
    <location>
        <begin position="757"/>
        <end position="785"/>
    </location>
</feature>
<dbReference type="OrthoDB" id="6500128at2759"/>
<sequence length="1325" mass="146390">MDNGASDPRAGKRPWYQPIDPLQRGPVPEVPHHRTQCPEYRTSLFGRLTFGWMTPIMAAGYRRPLEKTDLWLVNPERSTKILKMRFDGAFRERVRQKSKHPLAAALHDTFKREFWIGGSWLFVACICQTLIPFVLRFLLAFVEEAYNGSGQSVGVGLGLVFGIVGMQIIQSVGTNQFIYAGFMVGAQARAVLVATLFDKSLKLSERARVGGPRLLAASCSETDTTTKQRKKKKKMKTSSEEDSEGYSAGRITTLMSADAGRVDMAAGMFHFLWSAPLQILLSFALLLVNITYSAVAGFGLLFFGIAGLTFGLKSLLARRKTINPVTDARISLTHEVLGSVRFIKYNACEEPFLNKLASLRGEEVIGVTKLNAMRNALNSVSIALPIFGAMLSFIVYSKTGHGLAVAPVFSSLALFTALRVPFNMLPLVIRQLADAWTAVGRLQDFFMAEEYKEEIRWDETADEAISLEDASFVWEKSPNAYADPEKQTRPFSLDNINLSIKRGELLAVVGSVGSGKSSLLSALAGEMRKIDGHLTLGASSRAYCPQRAWIQHATLKANVIFGQPLDPMMYEQAIQACSLGIDIDALPAGEQTEIGERGVNLSGGQQQRVNLARAIYSDSDIILMDDPLSAVDAHVGKHIFKHAICGMLRHKTRILSTHQLHVLSRCDRVLWLEDGRIKLLGTYADLLATEPEFRDLVARAQQDENSDETQAPKELPVRDSIKPSALSPGSLVQDEERAVGSLSWTMIKTYLRSSGSLIYGIAPILFLILAQSSNALTSIWVAFWSSNRLNLAENTYIALYVVIGFLQAILLFSFGASVSVLSGRATRKMVDHATARVVQAPLSFHDTQPRGRILNRLSRDVEVMDNQLPDSVRTFMYSIAIVTSIVVMLGIFVHWFLVAVPVLIGIFLYAMAYYRASAIQLKRYEATLRGVMFARFSESITGIPTIRAYGVQDQARKTVHDAIDDMDSAYLLTLSNQRWVTCRLDCVAILAVMTVGLIVVLLRFTVHPSESGLVLSYSLAITQVMQLVARQMSEVENAMISTERLHEYGTELPQESSPQAPGILPVPETWPTKGKINMINVQLRYRPGLPLVLHGLNMSIHGGEKIAIVGRTGAGKSSISTALFRLVELSAGSISIDGINIAQVPLHDLRSRISIVQQDPNLFRGTVRSNLDPFNQYGDPELWDVLRRVGLGDKDADNLAAGRVTLDSPVEEHGTNFSQGQRQLMSIARALLRNNRIILCDEATSSVDLETDARIQRAIMEVFAGRTVLTIAHRLKTIVGYDRVCVLEQGQIVEFDSPLTLWEQEDSAFRGLCDRGGVESGDFLR</sequence>
<feature type="transmembrane region" description="Helical" evidence="9">
    <location>
        <begin position="271"/>
        <end position="288"/>
    </location>
</feature>
<dbReference type="Pfam" id="PF00664">
    <property type="entry name" value="ABC_membrane"/>
    <property type="match status" value="2"/>
</dbReference>
<evidence type="ECO:0000259" key="10">
    <source>
        <dbReference type="PROSITE" id="PS50893"/>
    </source>
</evidence>
<keyword evidence="4" id="KW-0547">Nucleotide-binding</keyword>
<organism evidence="12 13">
    <name type="scientific">Fusarium solani</name>
    <name type="common">Filamentous fungus</name>
    <dbReference type="NCBI Taxonomy" id="169388"/>
    <lineage>
        <taxon>Eukaryota</taxon>
        <taxon>Fungi</taxon>
        <taxon>Dikarya</taxon>
        <taxon>Ascomycota</taxon>
        <taxon>Pezizomycotina</taxon>
        <taxon>Sordariomycetes</taxon>
        <taxon>Hypocreomycetidae</taxon>
        <taxon>Hypocreales</taxon>
        <taxon>Nectriaceae</taxon>
        <taxon>Fusarium</taxon>
        <taxon>Fusarium solani species complex</taxon>
    </lineage>
</organism>
<dbReference type="PROSITE" id="PS50929">
    <property type="entry name" value="ABC_TM1F"/>
    <property type="match status" value="2"/>
</dbReference>
<dbReference type="Proteomes" id="UP000736672">
    <property type="component" value="Unassembled WGS sequence"/>
</dbReference>
<comment type="caution">
    <text evidence="12">The sequence shown here is derived from an EMBL/GenBank/DDBJ whole genome shotgun (WGS) entry which is preliminary data.</text>
</comment>
<dbReference type="CDD" id="cd03250">
    <property type="entry name" value="ABCC_MRP_domain1"/>
    <property type="match status" value="1"/>
</dbReference>
<feature type="transmembrane region" description="Helical" evidence="9">
    <location>
        <begin position="376"/>
        <end position="396"/>
    </location>
</feature>
<feature type="transmembrane region" description="Helical" evidence="9">
    <location>
        <begin position="153"/>
        <end position="170"/>
    </location>
</feature>
<feature type="transmembrane region" description="Helical" evidence="9">
    <location>
        <begin position="294"/>
        <end position="312"/>
    </location>
</feature>
<dbReference type="InterPro" id="IPR003439">
    <property type="entry name" value="ABC_transporter-like_ATP-bd"/>
</dbReference>
<reference evidence="12" key="1">
    <citation type="journal article" date="2021" name="Nat. Commun.">
        <title>Genetic determinants of endophytism in the Arabidopsis root mycobiome.</title>
        <authorList>
            <person name="Mesny F."/>
            <person name="Miyauchi S."/>
            <person name="Thiergart T."/>
            <person name="Pickel B."/>
            <person name="Atanasova L."/>
            <person name="Karlsson M."/>
            <person name="Huettel B."/>
            <person name="Barry K.W."/>
            <person name="Haridas S."/>
            <person name="Chen C."/>
            <person name="Bauer D."/>
            <person name="Andreopoulos W."/>
            <person name="Pangilinan J."/>
            <person name="LaButti K."/>
            <person name="Riley R."/>
            <person name="Lipzen A."/>
            <person name="Clum A."/>
            <person name="Drula E."/>
            <person name="Henrissat B."/>
            <person name="Kohler A."/>
            <person name="Grigoriev I.V."/>
            <person name="Martin F.M."/>
            <person name="Hacquard S."/>
        </authorList>
    </citation>
    <scope>NUCLEOTIDE SEQUENCE</scope>
    <source>
        <strain evidence="12">FSSC 5 MPI-SDFR-AT-0091</strain>
    </source>
</reference>
<dbReference type="InterPro" id="IPR003593">
    <property type="entry name" value="AAA+_ATPase"/>
</dbReference>
<evidence type="ECO:0000313" key="12">
    <source>
        <dbReference type="EMBL" id="KAH7230788.1"/>
    </source>
</evidence>
<feature type="region of interest" description="Disordered" evidence="8">
    <location>
        <begin position="1"/>
        <end position="34"/>
    </location>
</feature>
<feature type="transmembrane region" description="Helical" evidence="9">
    <location>
        <begin position="402"/>
        <end position="422"/>
    </location>
</feature>
<keyword evidence="3 9" id="KW-0812">Transmembrane</keyword>
<dbReference type="InterPro" id="IPR050173">
    <property type="entry name" value="ABC_transporter_C-like"/>
</dbReference>
<keyword evidence="5" id="KW-0067">ATP-binding</keyword>
<evidence type="ECO:0000256" key="1">
    <source>
        <dbReference type="ARBA" id="ARBA00004141"/>
    </source>
</evidence>
<dbReference type="SMART" id="SM00382">
    <property type="entry name" value="AAA"/>
    <property type="match status" value="2"/>
</dbReference>
<protein>
    <submittedName>
        <fullName evidence="12">P-loop containing nucleoside triphosphate hydrolase protein</fullName>
    </submittedName>
</protein>
<evidence type="ECO:0000256" key="5">
    <source>
        <dbReference type="ARBA" id="ARBA00022840"/>
    </source>
</evidence>
<evidence type="ECO:0000256" key="7">
    <source>
        <dbReference type="ARBA" id="ARBA00023136"/>
    </source>
</evidence>
<evidence type="ECO:0000256" key="2">
    <source>
        <dbReference type="ARBA" id="ARBA00022448"/>
    </source>
</evidence>
<keyword evidence="13" id="KW-1185">Reference proteome</keyword>
<evidence type="ECO:0000256" key="8">
    <source>
        <dbReference type="SAM" id="MobiDB-lite"/>
    </source>
</evidence>
<comment type="subcellular location">
    <subcellularLocation>
        <location evidence="1">Membrane</location>
        <topology evidence="1">Multi-pass membrane protein</topology>
    </subcellularLocation>
</comment>
<keyword evidence="7 9" id="KW-0472">Membrane</keyword>
<feature type="region of interest" description="Disordered" evidence="8">
    <location>
        <begin position="220"/>
        <end position="244"/>
    </location>
</feature>
<evidence type="ECO:0000256" key="3">
    <source>
        <dbReference type="ARBA" id="ARBA00022692"/>
    </source>
</evidence>
<evidence type="ECO:0000259" key="11">
    <source>
        <dbReference type="PROSITE" id="PS50929"/>
    </source>
</evidence>
<dbReference type="CDD" id="cd18597">
    <property type="entry name" value="ABC_6TM_YOR1_D1_like"/>
    <property type="match status" value="1"/>
</dbReference>
<keyword evidence="2" id="KW-0813">Transport</keyword>
<dbReference type="FunFam" id="3.40.50.300:FF:000565">
    <property type="entry name" value="ABC bile acid transporter"/>
    <property type="match status" value="1"/>
</dbReference>
<dbReference type="PROSITE" id="PS50893">
    <property type="entry name" value="ABC_TRANSPORTER_2"/>
    <property type="match status" value="2"/>
</dbReference>
<dbReference type="PANTHER" id="PTHR24223:SF464">
    <property type="entry name" value="ABC-TYPE TRANSPORTER CICA"/>
    <property type="match status" value="1"/>
</dbReference>
<evidence type="ECO:0000256" key="4">
    <source>
        <dbReference type="ARBA" id="ARBA00022741"/>
    </source>
</evidence>
<dbReference type="InterPro" id="IPR017871">
    <property type="entry name" value="ABC_transporter-like_CS"/>
</dbReference>
<dbReference type="Gene3D" id="3.40.50.300">
    <property type="entry name" value="P-loop containing nucleotide triphosphate hydrolases"/>
    <property type="match status" value="2"/>
</dbReference>
<keyword evidence="12" id="KW-0378">Hydrolase</keyword>
<dbReference type="InterPro" id="IPR027417">
    <property type="entry name" value="P-loop_NTPase"/>
</dbReference>
<dbReference type="CDD" id="cd03244">
    <property type="entry name" value="ABCC_MRP_domain2"/>
    <property type="match status" value="1"/>
</dbReference>
<dbReference type="SUPFAM" id="SSF52540">
    <property type="entry name" value="P-loop containing nucleoside triphosphate hydrolases"/>
    <property type="match status" value="2"/>
</dbReference>
<dbReference type="GO" id="GO:0016887">
    <property type="term" value="F:ATP hydrolysis activity"/>
    <property type="evidence" value="ECO:0007669"/>
    <property type="project" value="InterPro"/>
</dbReference>
<evidence type="ECO:0000313" key="13">
    <source>
        <dbReference type="Proteomes" id="UP000736672"/>
    </source>
</evidence>
<evidence type="ECO:0000256" key="6">
    <source>
        <dbReference type="ARBA" id="ARBA00022989"/>
    </source>
</evidence>
<dbReference type="SUPFAM" id="SSF90123">
    <property type="entry name" value="ABC transporter transmembrane region"/>
    <property type="match status" value="2"/>
</dbReference>
<dbReference type="PANTHER" id="PTHR24223">
    <property type="entry name" value="ATP-BINDING CASSETTE SUB-FAMILY C"/>
    <property type="match status" value="1"/>
</dbReference>